<keyword evidence="1" id="KW-0812">Transmembrane</keyword>
<dbReference type="STRING" id="675511.GCA_000341735_00276"/>
<keyword evidence="1" id="KW-0472">Membrane</keyword>
<reference evidence="3" key="1">
    <citation type="journal article" date="2019" name="J. Bacteriol.">
        <title>A Mutagenic Screen Identifies a TonB-Dependent Receptor Required for the Lanthanide Metal Switch in the Type I Methanotroph 'Methylotuvimicrobium buryatense' 5GB1C.</title>
        <authorList>
            <person name="Groom J.D."/>
            <person name="Ford S.M."/>
            <person name="Pesesky M.W."/>
            <person name="Lidstrom M.E."/>
        </authorList>
    </citation>
    <scope>NUCLEOTIDE SEQUENCE [LARGE SCALE GENOMIC DNA]</scope>
    <source>
        <strain evidence="3">5GB1C</strain>
    </source>
</reference>
<accession>A0A4P9UPA0</accession>
<dbReference type="AlphaFoldDB" id="A0A4P9UPA0"/>
<dbReference type="RefSeq" id="WP_014148209.1">
    <property type="nucleotide sequence ID" value="NZ_CP035467.1"/>
</dbReference>
<gene>
    <name evidence="2" type="ORF">EQU24_13865</name>
</gene>
<feature type="transmembrane region" description="Helical" evidence="1">
    <location>
        <begin position="12"/>
        <end position="37"/>
    </location>
</feature>
<keyword evidence="1" id="KW-1133">Transmembrane helix</keyword>
<organism evidence="2 3">
    <name type="scientific">Methylotuvimicrobium buryatense</name>
    <name type="common">Methylomicrobium buryatense</name>
    <dbReference type="NCBI Taxonomy" id="95641"/>
    <lineage>
        <taxon>Bacteria</taxon>
        <taxon>Pseudomonadati</taxon>
        <taxon>Pseudomonadota</taxon>
        <taxon>Gammaproteobacteria</taxon>
        <taxon>Methylococcales</taxon>
        <taxon>Methylococcaceae</taxon>
        <taxon>Methylotuvimicrobium</taxon>
    </lineage>
</organism>
<dbReference type="KEGG" id="mbur:EQU24_13865"/>
<dbReference type="Proteomes" id="UP000305881">
    <property type="component" value="Chromosome"/>
</dbReference>
<dbReference type="EMBL" id="CP035467">
    <property type="protein sequence ID" value="QCW83204.1"/>
    <property type="molecule type" value="Genomic_DNA"/>
</dbReference>
<feature type="transmembrane region" description="Helical" evidence="1">
    <location>
        <begin position="87"/>
        <end position="108"/>
    </location>
</feature>
<name>A0A4P9UPA0_METBY</name>
<evidence type="ECO:0000313" key="2">
    <source>
        <dbReference type="EMBL" id="QCW83204.1"/>
    </source>
</evidence>
<dbReference type="OrthoDB" id="5566220at2"/>
<proteinExistence type="predicted"/>
<protein>
    <submittedName>
        <fullName evidence="2">Uncharacterized protein</fullName>
    </submittedName>
</protein>
<evidence type="ECO:0000256" key="1">
    <source>
        <dbReference type="SAM" id="Phobius"/>
    </source>
</evidence>
<keyword evidence="3" id="KW-1185">Reference proteome</keyword>
<sequence>MAKLIKKISNLFLGFWVFIYILLEELIWDTIAIPVFRFVHSLKVLQRIESSVVDLNRYALLCVFLFLFIQVELLGFIAIGLLAKGSLAFGITLYIGKIPIAAFTFWLFRIAKAKLLTFVWFKISYEFLMRIIDSIKASAMHQRIVGQIVNLKQKFEKLLPKNWVQALKKSSLFLSINRFRLAFIRHLKSLR</sequence>
<evidence type="ECO:0000313" key="3">
    <source>
        <dbReference type="Proteomes" id="UP000305881"/>
    </source>
</evidence>
<feature type="transmembrane region" description="Helical" evidence="1">
    <location>
        <begin position="58"/>
        <end position="81"/>
    </location>
</feature>